<comment type="caution">
    <text evidence="1">The sequence shown here is derived from an EMBL/GenBank/DDBJ whole genome shotgun (WGS) entry which is preliminary data.</text>
</comment>
<evidence type="ECO:0000313" key="1">
    <source>
        <dbReference type="EMBL" id="PRQ30972.1"/>
    </source>
</evidence>
<protein>
    <submittedName>
        <fullName evidence="1">Uncharacterized protein</fullName>
    </submittedName>
</protein>
<accession>A0A2P6Q9W2</accession>
<keyword evidence="2" id="KW-1185">Reference proteome</keyword>
<dbReference type="EMBL" id="PDCK01000043">
    <property type="protein sequence ID" value="PRQ30972.1"/>
    <property type="molecule type" value="Genomic_DNA"/>
</dbReference>
<proteinExistence type="predicted"/>
<reference evidence="1 2" key="1">
    <citation type="journal article" date="2018" name="Nat. Genet.">
        <title>The Rosa genome provides new insights in the design of modern roses.</title>
        <authorList>
            <person name="Bendahmane M."/>
        </authorList>
    </citation>
    <scope>NUCLEOTIDE SEQUENCE [LARGE SCALE GENOMIC DNA]</scope>
    <source>
        <strain evidence="2">cv. Old Blush</strain>
    </source>
</reference>
<name>A0A2P6Q9W2_ROSCH</name>
<dbReference type="Proteomes" id="UP000238479">
    <property type="component" value="Chromosome 5"/>
</dbReference>
<dbReference type="Gramene" id="PRQ30972">
    <property type="protein sequence ID" value="PRQ30972"/>
    <property type="gene ID" value="RchiOBHm_Chr5g0030391"/>
</dbReference>
<sequence>MILEIPTFFHPKTIEFVFQEEFIRVNLFDIVQCLPAVHILTNMNLTRINLLEIIPGLLAVHIPTGTSQYMNQYMISKM</sequence>
<organism evidence="1 2">
    <name type="scientific">Rosa chinensis</name>
    <name type="common">China rose</name>
    <dbReference type="NCBI Taxonomy" id="74649"/>
    <lineage>
        <taxon>Eukaryota</taxon>
        <taxon>Viridiplantae</taxon>
        <taxon>Streptophyta</taxon>
        <taxon>Embryophyta</taxon>
        <taxon>Tracheophyta</taxon>
        <taxon>Spermatophyta</taxon>
        <taxon>Magnoliopsida</taxon>
        <taxon>eudicotyledons</taxon>
        <taxon>Gunneridae</taxon>
        <taxon>Pentapetalae</taxon>
        <taxon>rosids</taxon>
        <taxon>fabids</taxon>
        <taxon>Rosales</taxon>
        <taxon>Rosaceae</taxon>
        <taxon>Rosoideae</taxon>
        <taxon>Rosoideae incertae sedis</taxon>
        <taxon>Rosa</taxon>
    </lineage>
</organism>
<gene>
    <name evidence="1" type="ORF">RchiOBHm_Chr5g0030391</name>
</gene>
<dbReference type="AlphaFoldDB" id="A0A2P6Q9W2"/>
<evidence type="ECO:0000313" key="2">
    <source>
        <dbReference type="Proteomes" id="UP000238479"/>
    </source>
</evidence>